<dbReference type="InterPro" id="IPR052173">
    <property type="entry name" value="Beta-lactam_resp_regulator"/>
</dbReference>
<dbReference type="GO" id="GO:0006508">
    <property type="term" value="P:proteolysis"/>
    <property type="evidence" value="ECO:0007669"/>
    <property type="project" value="UniProtKB-KW"/>
</dbReference>
<proteinExistence type="predicted"/>
<dbReference type="PANTHER" id="PTHR34978:SF3">
    <property type="entry name" value="SLR0241 PROTEIN"/>
    <property type="match status" value="1"/>
</dbReference>
<feature type="transmembrane region" description="Helical" evidence="1">
    <location>
        <begin position="34"/>
        <end position="59"/>
    </location>
</feature>
<keyword evidence="2" id="KW-0645">Protease</keyword>
<dbReference type="CDD" id="cd07326">
    <property type="entry name" value="M56_BlaR1_MecR1_like"/>
    <property type="match status" value="1"/>
</dbReference>
<feature type="transmembrane region" description="Helical" evidence="1">
    <location>
        <begin position="89"/>
        <end position="112"/>
    </location>
</feature>
<keyword evidence="2" id="KW-0378">Hydrolase</keyword>
<evidence type="ECO:0000313" key="2">
    <source>
        <dbReference type="EMBL" id="MDP9823272.1"/>
    </source>
</evidence>
<protein>
    <submittedName>
        <fullName evidence="2">Zn-dependent protease with chaperone function</fullName>
    </submittedName>
</protein>
<dbReference type="EMBL" id="JAUSQM010000001">
    <property type="protein sequence ID" value="MDP9823272.1"/>
    <property type="molecule type" value="Genomic_DNA"/>
</dbReference>
<feature type="transmembrane region" description="Helical" evidence="1">
    <location>
        <begin position="6"/>
        <end position="22"/>
    </location>
</feature>
<keyword evidence="3" id="KW-1185">Reference proteome</keyword>
<dbReference type="Gene3D" id="3.30.2010.10">
    <property type="entry name" value="Metalloproteases ('zincins'), catalytic domain"/>
    <property type="match status" value="1"/>
</dbReference>
<dbReference type="PANTHER" id="PTHR34978">
    <property type="entry name" value="POSSIBLE SENSOR-TRANSDUCER PROTEIN BLAR"/>
    <property type="match status" value="1"/>
</dbReference>
<organism evidence="2 3">
    <name type="scientific">Nocardioides massiliensis</name>
    <dbReference type="NCBI Taxonomy" id="1325935"/>
    <lineage>
        <taxon>Bacteria</taxon>
        <taxon>Bacillati</taxon>
        <taxon>Actinomycetota</taxon>
        <taxon>Actinomycetes</taxon>
        <taxon>Propionibacteriales</taxon>
        <taxon>Nocardioidaceae</taxon>
        <taxon>Nocardioides</taxon>
    </lineage>
</organism>
<gene>
    <name evidence="2" type="ORF">J2S59_003081</name>
</gene>
<keyword evidence="1" id="KW-0812">Transmembrane</keyword>
<feature type="transmembrane region" description="Helical" evidence="1">
    <location>
        <begin position="287"/>
        <end position="307"/>
    </location>
</feature>
<sequence>MIATLAFVGLAGMFMLIGHAYLRTASWPRRAPRLGIALWQALSGAVVACLMLACLSLILPGMSAAATMSEVLHACAVGLKQRYSSPEGAALSTAGVGLFLFLVLRLQAALWSNHRSARRSRRDHLARLALVARPDAGGVYSIDHQATAVYCLPKSRLGSGADAIVVTTGAREALTSKQLRLVLRHERAHLRSRHDRLVLRSRSLADALPWFPFFRAVREQIAELVELHADDAIAPQDRPELAGAIYRLAGGGTRIEPAASLSAARPAASIRVGRLVRPQVPLRRSGAALVMAAIAAIGVAPAALAIFPTGAFSHHCCERPGQAPLTAHGSEAPAHSALLAT</sequence>
<evidence type="ECO:0000313" key="3">
    <source>
        <dbReference type="Proteomes" id="UP001240447"/>
    </source>
</evidence>
<name>A0ABT9NS62_9ACTN</name>
<comment type="caution">
    <text evidence="2">The sequence shown here is derived from an EMBL/GenBank/DDBJ whole genome shotgun (WGS) entry which is preliminary data.</text>
</comment>
<keyword evidence="1" id="KW-0472">Membrane</keyword>
<evidence type="ECO:0000256" key="1">
    <source>
        <dbReference type="SAM" id="Phobius"/>
    </source>
</evidence>
<dbReference type="Proteomes" id="UP001240447">
    <property type="component" value="Unassembled WGS sequence"/>
</dbReference>
<dbReference type="GO" id="GO:0008233">
    <property type="term" value="F:peptidase activity"/>
    <property type="evidence" value="ECO:0007669"/>
    <property type="project" value="UniProtKB-KW"/>
</dbReference>
<reference evidence="2 3" key="1">
    <citation type="submission" date="2023-07" db="EMBL/GenBank/DDBJ databases">
        <title>Sequencing the genomes of 1000 actinobacteria strains.</title>
        <authorList>
            <person name="Klenk H.-P."/>
        </authorList>
    </citation>
    <scope>NUCLEOTIDE SEQUENCE [LARGE SCALE GENOMIC DNA]</scope>
    <source>
        <strain evidence="2 3">GD13</strain>
    </source>
</reference>
<dbReference type="RefSeq" id="WP_068117796.1">
    <property type="nucleotide sequence ID" value="NZ_CCXJ01000106.1"/>
</dbReference>
<keyword evidence="1" id="KW-1133">Transmembrane helix</keyword>
<accession>A0ABT9NS62</accession>